<evidence type="ECO:0000313" key="3">
    <source>
        <dbReference type="Proteomes" id="UP001202328"/>
    </source>
</evidence>
<dbReference type="AlphaFoldDB" id="A0AAD4RXR1"/>
<proteinExistence type="predicted"/>
<gene>
    <name evidence="2" type="ORF">MKW98_010072</name>
</gene>
<dbReference type="EMBL" id="JAJJMB010017331">
    <property type="protein sequence ID" value="KAI3839767.1"/>
    <property type="molecule type" value="Genomic_DNA"/>
</dbReference>
<comment type="caution">
    <text evidence="2">The sequence shown here is derived from an EMBL/GenBank/DDBJ whole genome shotgun (WGS) entry which is preliminary data.</text>
</comment>
<protein>
    <submittedName>
        <fullName evidence="2">Uncharacterized protein</fullName>
    </submittedName>
</protein>
<dbReference type="Proteomes" id="UP001202328">
    <property type="component" value="Unassembled WGS sequence"/>
</dbReference>
<organism evidence="2 3">
    <name type="scientific">Papaver atlanticum</name>
    <dbReference type="NCBI Taxonomy" id="357466"/>
    <lineage>
        <taxon>Eukaryota</taxon>
        <taxon>Viridiplantae</taxon>
        <taxon>Streptophyta</taxon>
        <taxon>Embryophyta</taxon>
        <taxon>Tracheophyta</taxon>
        <taxon>Spermatophyta</taxon>
        <taxon>Magnoliopsida</taxon>
        <taxon>Ranunculales</taxon>
        <taxon>Papaveraceae</taxon>
        <taxon>Papaveroideae</taxon>
        <taxon>Papaver</taxon>
    </lineage>
</organism>
<keyword evidence="1" id="KW-0812">Transmembrane</keyword>
<keyword evidence="1" id="KW-0472">Membrane</keyword>
<keyword evidence="3" id="KW-1185">Reference proteome</keyword>
<feature type="transmembrane region" description="Helical" evidence="1">
    <location>
        <begin position="73"/>
        <end position="93"/>
    </location>
</feature>
<accession>A0AAD4RXR1</accession>
<evidence type="ECO:0000313" key="2">
    <source>
        <dbReference type="EMBL" id="KAI3839767.1"/>
    </source>
</evidence>
<reference evidence="2" key="1">
    <citation type="submission" date="2022-04" db="EMBL/GenBank/DDBJ databases">
        <title>A functionally conserved STORR gene fusion in Papaver species that diverged 16.8 million years ago.</title>
        <authorList>
            <person name="Catania T."/>
        </authorList>
    </citation>
    <scope>NUCLEOTIDE SEQUENCE</scope>
    <source>
        <strain evidence="2">S-188037</strain>
    </source>
</reference>
<keyword evidence="1" id="KW-1133">Transmembrane helix</keyword>
<feature type="transmembrane region" description="Helical" evidence="1">
    <location>
        <begin position="6"/>
        <end position="22"/>
    </location>
</feature>
<evidence type="ECO:0000256" key="1">
    <source>
        <dbReference type="SAM" id="Phobius"/>
    </source>
</evidence>
<name>A0AAD4RXR1_9MAGN</name>
<sequence>MSCWCIYFYFYLFLNLFVVLIFEDPVELNSYMFTFFSNNFNRIPLHCHCISGYCMVFKSTGLSASKHVPLWELLWFLIVANMSITGMSLRLMLNSVGFYQMRGDYRLKPFWMRH</sequence>